<protein>
    <recommendedName>
        <fullName evidence="1">ATP synthase protein I</fullName>
    </recommendedName>
</protein>
<keyword evidence="2" id="KW-1133">Transmembrane helix</keyword>
<evidence type="ECO:0000313" key="3">
    <source>
        <dbReference type="EMBL" id="CUK27284.1"/>
    </source>
</evidence>
<feature type="transmembrane region" description="Helical" evidence="2">
    <location>
        <begin position="41"/>
        <end position="60"/>
    </location>
</feature>
<keyword evidence="1" id="KW-0813">Transport</keyword>
<evidence type="ECO:0000256" key="1">
    <source>
        <dbReference type="PIRNR" id="PIRNR032126"/>
    </source>
</evidence>
<comment type="similarity">
    <text evidence="1">Belongs to the bacterial AtpI family.</text>
</comment>
<dbReference type="Pfam" id="PF09527">
    <property type="entry name" value="ATPase_gene1"/>
    <property type="match status" value="1"/>
</dbReference>
<dbReference type="PIRSF" id="PIRSF032126">
    <property type="entry name" value="F0F1_ATP_synthase_subunit_I"/>
    <property type="match status" value="1"/>
</dbReference>
<evidence type="ECO:0000313" key="4">
    <source>
        <dbReference type="Proteomes" id="UP000051184"/>
    </source>
</evidence>
<gene>
    <name evidence="3" type="primary">atpI</name>
    <name evidence="3" type="ORF">TA5114_03112</name>
</gene>
<feature type="transmembrane region" description="Helical" evidence="2">
    <location>
        <begin position="72"/>
        <end position="90"/>
    </location>
</feature>
<name>A0A0P1J2K7_9RHOB</name>
<dbReference type="InterPro" id="IPR016989">
    <property type="entry name" value="Atp1_alphaprobac"/>
</dbReference>
<dbReference type="InterPro" id="IPR032820">
    <property type="entry name" value="ATPase_put"/>
</dbReference>
<keyword evidence="2" id="KW-0812">Transmembrane</keyword>
<reference evidence="4" key="1">
    <citation type="submission" date="2015-09" db="EMBL/GenBank/DDBJ databases">
        <authorList>
            <person name="Rodrigo-Torres Lidia"/>
            <person name="Arahal R.David."/>
        </authorList>
    </citation>
    <scope>NUCLEOTIDE SEQUENCE [LARGE SCALE GENOMIC DNA]</scope>
    <source>
        <strain evidence="4">CECT 5114</strain>
    </source>
</reference>
<dbReference type="GO" id="GO:0045259">
    <property type="term" value="C:proton-transporting ATP synthase complex"/>
    <property type="evidence" value="ECO:0007669"/>
    <property type="project" value="UniProtKB-UniRule"/>
</dbReference>
<keyword evidence="1 2" id="KW-0472">Membrane</keyword>
<comment type="function">
    <text evidence="1">A possible function for this protein is to guide the assembly of the membrane sector of the ATPase enzyme complex.</text>
</comment>
<dbReference type="EMBL" id="CYUE01000022">
    <property type="protein sequence ID" value="CUK27284.1"/>
    <property type="molecule type" value="Genomic_DNA"/>
</dbReference>
<dbReference type="Proteomes" id="UP000051184">
    <property type="component" value="Unassembled WGS sequence"/>
</dbReference>
<dbReference type="AlphaFoldDB" id="A0A0P1J2K7"/>
<keyword evidence="1" id="KW-0375">Hydrogen ion transport</keyword>
<accession>A0A0P1J2K7</accession>
<sequence length="114" mass="12842">MRVTDPDDKERLRQLEERIEAVKQTQAPKDHMEEHYSQAQLAWRMVIELVAGLLIGFGVGLGLDTLFGTKPIFLILFIFLGFAAGVNVMIRSAKEIQAKQLAEQDAVAETDERD</sequence>
<proteinExistence type="inferred from homology"/>
<evidence type="ECO:0000256" key="2">
    <source>
        <dbReference type="SAM" id="Phobius"/>
    </source>
</evidence>
<keyword evidence="4" id="KW-1185">Reference proteome</keyword>
<dbReference type="STRING" id="1715691.TA5113_00535"/>
<keyword evidence="1" id="KW-0406">Ion transport</keyword>
<organism evidence="3 4">
    <name type="scientific">Cognatishimia activa</name>
    <dbReference type="NCBI Taxonomy" id="1715691"/>
    <lineage>
        <taxon>Bacteria</taxon>
        <taxon>Pseudomonadati</taxon>
        <taxon>Pseudomonadota</taxon>
        <taxon>Alphaproteobacteria</taxon>
        <taxon>Rhodobacterales</taxon>
        <taxon>Paracoccaceae</taxon>
        <taxon>Cognatishimia</taxon>
    </lineage>
</organism>
<dbReference type="GO" id="GO:1902600">
    <property type="term" value="P:proton transmembrane transport"/>
    <property type="evidence" value="ECO:0007669"/>
    <property type="project" value="UniProtKB-KW"/>
</dbReference>